<accession>A0A918X8E2</accession>
<gene>
    <name evidence="1" type="ORF">GCM10010334_80730</name>
</gene>
<dbReference type="EMBL" id="BMVC01000029">
    <property type="protein sequence ID" value="GHD18207.1"/>
    <property type="molecule type" value="Genomic_DNA"/>
</dbReference>
<dbReference type="Proteomes" id="UP000638353">
    <property type="component" value="Unassembled WGS sequence"/>
</dbReference>
<protein>
    <submittedName>
        <fullName evidence="1">Uncharacterized protein</fullName>
    </submittedName>
</protein>
<dbReference type="AlphaFoldDB" id="A0A918X8E2"/>
<evidence type="ECO:0000313" key="2">
    <source>
        <dbReference type="Proteomes" id="UP000638353"/>
    </source>
</evidence>
<sequence>MGAENSEHMKLIHRWLAGEVVNNTVGIKVTGGPFNGRTKIVQLDQDGLPPARLRARGGRGQTPGNPAAWHIYEAIPAPDTAAGWTYGYAGADTTDASTEGPSGAHTA</sequence>
<name>A0A918X8E2_9ACTN</name>
<reference evidence="1" key="2">
    <citation type="submission" date="2020-09" db="EMBL/GenBank/DDBJ databases">
        <authorList>
            <person name="Sun Q."/>
            <person name="Ohkuma M."/>
        </authorList>
    </citation>
    <scope>NUCLEOTIDE SEQUENCE</scope>
    <source>
        <strain evidence="1">JCM 4637</strain>
    </source>
</reference>
<comment type="caution">
    <text evidence="1">The sequence shown here is derived from an EMBL/GenBank/DDBJ whole genome shotgun (WGS) entry which is preliminary data.</text>
</comment>
<organism evidence="1 2">
    <name type="scientific">Streptomyces finlayi</name>
    <dbReference type="NCBI Taxonomy" id="67296"/>
    <lineage>
        <taxon>Bacteria</taxon>
        <taxon>Bacillati</taxon>
        <taxon>Actinomycetota</taxon>
        <taxon>Actinomycetes</taxon>
        <taxon>Kitasatosporales</taxon>
        <taxon>Streptomycetaceae</taxon>
        <taxon>Streptomyces</taxon>
    </lineage>
</organism>
<reference evidence="1" key="1">
    <citation type="journal article" date="2014" name="Int. J. Syst. Evol. Microbiol.">
        <title>Complete genome sequence of Corynebacterium casei LMG S-19264T (=DSM 44701T), isolated from a smear-ripened cheese.</title>
        <authorList>
            <consortium name="US DOE Joint Genome Institute (JGI-PGF)"/>
            <person name="Walter F."/>
            <person name="Albersmeier A."/>
            <person name="Kalinowski J."/>
            <person name="Ruckert C."/>
        </authorList>
    </citation>
    <scope>NUCLEOTIDE SEQUENCE</scope>
    <source>
        <strain evidence="1">JCM 4637</strain>
    </source>
</reference>
<evidence type="ECO:0000313" key="1">
    <source>
        <dbReference type="EMBL" id="GHD18207.1"/>
    </source>
</evidence>
<proteinExistence type="predicted"/>